<name>A0A4Y2C3H3_ARAVE</name>
<gene>
    <name evidence="1" type="ORF">AVEN_227521_1</name>
</gene>
<dbReference type="Proteomes" id="UP000499080">
    <property type="component" value="Unassembled WGS sequence"/>
</dbReference>
<sequence length="188" mass="21606">MTGHIYEKWLRDLDRRFLSEKRKAPLIVDNCSAHVEVSDLKAIRVEFLSPNVTSIFAAYGTGQTTISKAFQHAGFTTVIEESQENVPDDIGEDELLINELRKRNPLLHEISFQDFLNVDSDVIYTEEITDEQIFADIMNEKEELSDFEQENEITQRPTAKQVAKWLTGLRHIFEGNNNCEIISSTDKI</sequence>
<protein>
    <submittedName>
        <fullName evidence="1">Uncharacterized protein</fullName>
    </submittedName>
</protein>
<keyword evidence="2" id="KW-1185">Reference proteome</keyword>
<dbReference type="EMBL" id="BGPR01000144">
    <property type="protein sequence ID" value="GBL99011.1"/>
    <property type="molecule type" value="Genomic_DNA"/>
</dbReference>
<organism evidence="1 2">
    <name type="scientific">Araneus ventricosus</name>
    <name type="common">Orbweaver spider</name>
    <name type="synonym">Epeira ventricosa</name>
    <dbReference type="NCBI Taxonomy" id="182803"/>
    <lineage>
        <taxon>Eukaryota</taxon>
        <taxon>Metazoa</taxon>
        <taxon>Ecdysozoa</taxon>
        <taxon>Arthropoda</taxon>
        <taxon>Chelicerata</taxon>
        <taxon>Arachnida</taxon>
        <taxon>Araneae</taxon>
        <taxon>Araneomorphae</taxon>
        <taxon>Entelegynae</taxon>
        <taxon>Araneoidea</taxon>
        <taxon>Araneidae</taxon>
        <taxon>Araneus</taxon>
    </lineage>
</organism>
<evidence type="ECO:0000313" key="1">
    <source>
        <dbReference type="EMBL" id="GBL99011.1"/>
    </source>
</evidence>
<reference evidence="1 2" key="1">
    <citation type="journal article" date="2019" name="Sci. Rep.">
        <title>Orb-weaving spider Araneus ventricosus genome elucidates the spidroin gene catalogue.</title>
        <authorList>
            <person name="Kono N."/>
            <person name="Nakamura H."/>
            <person name="Ohtoshi R."/>
            <person name="Moran D.A.P."/>
            <person name="Shinohara A."/>
            <person name="Yoshida Y."/>
            <person name="Fujiwara M."/>
            <person name="Mori M."/>
            <person name="Tomita M."/>
            <person name="Arakawa K."/>
        </authorList>
    </citation>
    <scope>NUCLEOTIDE SEQUENCE [LARGE SCALE GENOMIC DNA]</scope>
</reference>
<accession>A0A4Y2C3H3</accession>
<dbReference type="AlphaFoldDB" id="A0A4Y2C3H3"/>
<proteinExistence type="predicted"/>
<evidence type="ECO:0000313" key="2">
    <source>
        <dbReference type="Proteomes" id="UP000499080"/>
    </source>
</evidence>
<comment type="caution">
    <text evidence="1">The sequence shown here is derived from an EMBL/GenBank/DDBJ whole genome shotgun (WGS) entry which is preliminary data.</text>
</comment>